<dbReference type="AlphaFoldDB" id="A0A1N6IW39"/>
<accession>A0A1N6IW39</accession>
<dbReference type="Proteomes" id="UP000185062">
    <property type="component" value="Unassembled WGS sequence"/>
</dbReference>
<proteinExistence type="predicted"/>
<evidence type="ECO:0000313" key="1">
    <source>
        <dbReference type="EMBL" id="SIO36253.1"/>
    </source>
</evidence>
<protein>
    <submittedName>
        <fullName evidence="1">Uncharacterized protein</fullName>
    </submittedName>
</protein>
<dbReference type="RefSeq" id="WP_074202592.1">
    <property type="nucleotide sequence ID" value="NZ_FSRO01000001.1"/>
</dbReference>
<name>A0A1N6IW39_9PROT</name>
<reference evidence="1 2" key="1">
    <citation type="submission" date="2016-12" db="EMBL/GenBank/DDBJ databases">
        <authorList>
            <person name="Song W.-J."/>
            <person name="Kurnit D.M."/>
        </authorList>
    </citation>
    <scope>NUCLEOTIDE SEQUENCE [LARGE SCALE GENOMIC DNA]</scope>
    <source>
        <strain evidence="1 2">ATCC 49181</strain>
    </source>
</reference>
<gene>
    <name evidence="1" type="ORF">SAMN02743940_2125</name>
</gene>
<sequence length="67" mass="7742">MHSFLIAMSVEMEKDYDDYIGSEAILPIEIIDLLAHYKTVSKDQFQKNTVIDDAQLLLDEHELAMIE</sequence>
<evidence type="ECO:0000313" key="2">
    <source>
        <dbReference type="Proteomes" id="UP000185062"/>
    </source>
</evidence>
<dbReference type="EMBL" id="FSRO01000001">
    <property type="protein sequence ID" value="SIO36253.1"/>
    <property type="molecule type" value="Genomic_DNA"/>
</dbReference>
<keyword evidence="2" id="KW-1185">Reference proteome</keyword>
<organism evidence="1 2">
    <name type="scientific">Nitrosomonas cryotolerans ATCC 49181</name>
    <dbReference type="NCBI Taxonomy" id="1131553"/>
    <lineage>
        <taxon>Bacteria</taxon>
        <taxon>Pseudomonadati</taxon>
        <taxon>Pseudomonadota</taxon>
        <taxon>Betaproteobacteria</taxon>
        <taxon>Nitrosomonadales</taxon>
        <taxon>Nitrosomonadaceae</taxon>
        <taxon>Nitrosomonas</taxon>
    </lineage>
</organism>